<accession>C5CG84</accession>
<evidence type="ECO:0000256" key="1">
    <source>
        <dbReference type="ARBA" id="ARBA00006739"/>
    </source>
</evidence>
<keyword evidence="3 4" id="KW-0808">Transferase</keyword>
<evidence type="ECO:0000256" key="2">
    <source>
        <dbReference type="ARBA" id="ARBA00022676"/>
    </source>
</evidence>
<keyword evidence="2" id="KW-0328">Glycosyltransferase</keyword>
<reference evidence="4 5" key="1">
    <citation type="submission" date="2009-06" db="EMBL/GenBank/DDBJ databases">
        <title>Complete sequence of Thermotogales bacterium TBF 19.5.1.</title>
        <authorList>
            <consortium name="US DOE Joint Genome Institute"/>
            <person name="Lucas S."/>
            <person name="Copeland A."/>
            <person name="Lapidus A."/>
            <person name="Glavina del Rio T."/>
            <person name="Tice H."/>
            <person name="Bruce D."/>
            <person name="Goodwin L."/>
            <person name="Pitluck S."/>
            <person name="Chertkov O."/>
            <person name="Brettin T."/>
            <person name="Detter J.C."/>
            <person name="Han C."/>
            <person name="Schmutz J."/>
            <person name="Larimer F."/>
            <person name="Land M."/>
            <person name="Hauser L."/>
            <person name="Kyrpides N."/>
            <person name="Ovchinnikova G."/>
            <person name="Noll K."/>
        </authorList>
    </citation>
    <scope>NUCLEOTIDE SEQUENCE [LARGE SCALE GENOMIC DNA]</scope>
    <source>
        <strain evidence="5">ATCC BAA-1733 / DSM 21960 / TBF 19.5.1</strain>
    </source>
</reference>
<dbReference type="SUPFAM" id="SSF53448">
    <property type="entry name" value="Nucleotide-diphospho-sugar transferases"/>
    <property type="match status" value="1"/>
</dbReference>
<dbReference type="PANTHER" id="PTHR48090:SF10">
    <property type="entry name" value="GLUCOSYL-3-PHOSPHOGLYCERATE SYNTHASE"/>
    <property type="match status" value="1"/>
</dbReference>
<dbReference type="HOGENOM" id="CLU_052035_0_0_0"/>
<dbReference type="RefSeq" id="WP_015868187.1">
    <property type="nucleotide sequence ID" value="NC_012785.1"/>
</dbReference>
<evidence type="ECO:0000256" key="3">
    <source>
        <dbReference type="ARBA" id="ARBA00022679"/>
    </source>
</evidence>
<dbReference type="STRING" id="521045.Kole_0814"/>
<dbReference type="InterPro" id="IPR029044">
    <property type="entry name" value="Nucleotide-diphossugar_trans"/>
</dbReference>
<dbReference type="PANTHER" id="PTHR48090">
    <property type="entry name" value="UNDECAPRENYL-PHOSPHATE 4-DEOXY-4-FORMAMIDO-L-ARABINOSE TRANSFERASE-RELATED"/>
    <property type="match status" value="1"/>
</dbReference>
<comment type="similarity">
    <text evidence="1">Belongs to the glycosyltransferase 2 family.</text>
</comment>
<evidence type="ECO:0000313" key="4">
    <source>
        <dbReference type="EMBL" id="ACR79525.1"/>
    </source>
</evidence>
<dbReference type="Proteomes" id="UP000002382">
    <property type="component" value="Chromosome"/>
</dbReference>
<gene>
    <name evidence="4" type="ordered locus">Kole_0814</name>
</gene>
<dbReference type="KEGG" id="kol:Kole_0814"/>
<name>C5CG84_KOSOT</name>
<dbReference type="GO" id="GO:0016757">
    <property type="term" value="F:glycosyltransferase activity"/>
    <property type="evidence" value="ECO:0007669"/>
    <property type="project" value="UniProtKB-KW"/>
</dbReference>
<proteinExistence type="inferred from homology"/>
<protein>
    <submittedName>
        <fullName evidence="4">Glycosyl transferase family 2</fullName>
    </submittedName>
</protein>
<dbReference type="EMBL" id="CP001634">
    <property type="protein sequence ID" value="ACR79525.1"/>
    <property type="molecule type" value="Genomic_DNA"/>
</dbReference>
<dbReference type="Gene3D" id="3.90.550.10">
    <property type="entry name" value="Spore Coat Polysaccharide Biosynthesis Protein SpsA, Chain A"/>
    <property type="match status" value="1"/>
</dbReference>
<reference evidence="4 5" key="2">
    <citation type="journal article" date="2011" name="J. Bacteriol.">
        <title>Genome Sequence of Kosmotoga olearia Strain TBF 19.5.1, a Thermophilic Bacterium with a Wide Growth Temperature Range, Isolated from the Troll B Oil Platform in the North Sea.</title>
        <authorList>
            <person name="Swithers K.S."/>
            <person name="Dipippo J.L."/>
            <person name="Bruce D.C."/>
            <person name="Detter C."/>
            <person name="Tapia R."/>
            <person name="Han S."/>
            <person name="Goodwin L.A."/>
            <person name="Han J."/>
            <person name="Woyke T."/>
            <person name="Pitluck S."/>
            <person name="Pennacchio L."/>
            <person name="Nolan M."/>
            <person name="Mikhailova N."/>
            <person name="Land M.L."/>
            <person name="Nesbo C.L."/>
            <person name="Gogarten J.P."/>
            <person name="Noll K.M."/>
        </authorList>
    </citation>
    <scope>NUCLEOTIDE SEQUENCE [LARGE SCALE GENOMIC DNA]</scope>
    <source>
        <strain evidence="5">ATCC BAA-1733 / DSM 21960 / TBF 19.5.1</strain>
    </source>
</reference>
<dbReference type="eggNOG" id="COG0463">
    <property type="taxonomic scope" value="Bacteria"/>
</dbReference>
<dbReference type="InterPro" id="IPR050256">
    <property type="entry name" value="Glycosyltransferase_2"/>
</dbReference>
<dbReference type="CAZy" id="GT81">
    <property type="family name" value="Glycosyltransferase Family 81"/>
</dbReference>
<dbReference type="AlphaFoldDB" id="C5CG84"/>
<evidence type="ECO:0000313" key="5">
    <source>
        <dbReference type="Proteomes" id="UP000002382"/>
    </source>
</evidence>
<sequence>MFAVPDEIIETLEYFGKIKVVVGIPSYNNASTISFVTKMAAEGIEKYFGGCGIIVNADGNSNDRTRQVFLSTDTGKIKKLSYVYKGIPGKGSAMRSVMEISCKMQAPVTIFLDSDLRSIKPWWLERLGIPILDGKTSYITPYYVRHKYDGTITNNICYPVTSALYGLKIRQPIGGDFGVGLEMIEKYMTKPEDVWETDVARFGIDIWMTTIAINESEKRPMQAALGAKIHDVKDPGKHLGPMFSQVVGTLFTLMQTYEERWKSITKLETAEIYGDVPDVTPEPLEVDIENLKKKAIEGTKKVEGFVSEFLPEYLQKRFYSVSTEGTLDKENWVDFVYEFAKLYKNTQLRKQIIDAMIPLYFARVADFVYKTIDLDSRKAETLVEDLVQVFLKKKSELVDRW</sequence>
<organism evidence="4 5">
    <name type="scientific">Kosmotoga olearia (strain ATCC BAA-1733 / DSM 21960 / TBF 19.5.1)</name>
    <dbReference type="NCBI Taxonomy" id="521045"/>
    <lineage>
        <taxon>Bacteria</taxon>
        <taxon>Thermotogati</taxon>
        <taxon>Thermotogota</taxon>
        <taxon>Thermotogae</taxon>
        <taxon>Kosmotogales</taxon>
        <taxon>Kosmotogaceae</taxon>
        <taxon>Kosmotoga</taxon>
    </lineage>
</organism>
<keyword evidence="5" id="KW-1185">Reference proteome</keyword>